<dbReference type="SUPFAM" id="SSF55486">
    <property type="entry name" value="Metalloproteases ('zincins'), catalytic domain"/>
    <property type="match status" value="1"/>
</dbReference>
<evidence type="ECO:0000313" key="3">
    <source>
        <dbReference type="EMBL" id="MFD0964643.1"/>
    </source>
</evidence>
<dbReference type="RefSeq" id="WP_377716183.1">
    <property type="nucleotide sequence ID" value="NZ_JBHTJM010000009.1"/>
</dbReference>
<feature type="signal peptide" evidence="2">
    <location>
        <begin position="1"/>
        <end position="20"/>
    </location>
</feature>
<keyword evidence="2" id="KW-0732">Signal</keyword>
<evidence type="ECO:0000313" key="4">
    <source>
        <dbReference type="Proteomes" id="UP001596997"/>
    </source>
</evidence>
<protein>
    <submittedName>
        <fullName evidence="3">Uncharacterized protein</fullName>
    </submittedName>
</protein>
<dbReference type="Proteomes" id="UP001596997">
    <property type="component" value="Unassembled WGS sequence"/>
</dbReference>
<accession>A0ABW3I4F1</accession>
<reference evidence="4" key="1">
    <citation type="journal article" date="2019" name="Int. J. Syst. Evol. Microbiol.">
        <title>The Global Catalogue of Microorganisms (GCM) 10K type strain sequencing project: providing services to taxonomists for standard genome sequencing and annotation.</title>
        <authorList>
            <consortium name="The Broad Institute Genomics Platform"/>
            <consortium name="The Broad Institute Genome Sequencing Center for Infectious Disease"/>
            <person name="Wu L."/>
            <person name="Ma J."/>
        </authorList>
    </citation>
    <scope>NUCLEOTIDE SEQUENCE [LARGE SCALE GENOMIC DNA]</scope>
    <source>
        <strain evidence="4">CCUG 62114</strain>
    </source>
</reference>
<feature type="compositionally biased region" description="Low complexity" evidence="1">
    <location>
        <begin position="28"/>
        <end position="60"/>
    </location>
</feature>
<organism evidence="3 4">
    <name type="scientific">Pseudofulvibacter geojedonensis</name>
    <dbReference type="NCBI Taxonomy" id="1123758"/>
    <lineage>
        <taxon>Bacteria</taxon>
        <taxon>Pseudomonadati</taxon>
        <taxon>Bacteroidota</taxon>
        <taxon>Flavobacteriia</taxon>
        <taxon>Flavobacteriales</taxon>
        <taxon>Flavobacteriaceae</taxon>
        <taxon>Pseudofulvibacter</taxon>
    </lineage>
</organism>
<sequence length="337" mass="37256">MKPLKRILLLALLIILAACSNDDSDDFNTNNQSGLVENNNGGQNGNDSSSNNGGNETGGSQEIGNDGEITLYKVSGSSITKIKDYQVSGQNLSYQQDTSKHNEIWELIKKIVPTNYLSKMNEFLIYSGQANGTAGFVIETNSDLSKWKMGIAIDYAYQGGFNTNGELAYTIIHEFGHILTLNNDQLNASISRENCSNYYPGEGCANSDAYINKTYQNFWADIWSQYQEAKNGGQNAMQNFYNTYQDRFLTQYASTNPGEDIAEIFAVFVTRNSGANGSSKAEQKIQLFYNHSELVSIRNFIRGNLNSKSSRGGFTLPAPGSWKQANRIGNPHKKCGH</sequence>
<dbReference type="EMBL" id="JBHTJM010000009">
    <property type="protein sequence ID" value="MFD0964643.1"/>
    <property type="molecule type" value="Genomic_DNA"/>
</dbReference>
<feature type="chain" id="PRO_5046243431" evidence="2">
    <location>
        <begin position="21"/>
        <end position="337"/>
    </location>
</feature>
<feature type="region of interest" description="Disordered" evidence="1">
    <location>
        <begin position="28"/>
        <end position="65"/>
    </location>
</feature>
<evidence type="ECO:0000256" key="1">
    <source>
        <dbReference type="SAM" id="MobiDB-lite"/>
    </source>
</evidence>
<gene>
    <name evidence="3" type="ORF">ACFQ1O_11565</name>
</gene>
<dbReference type="PROSITE" id="PS51257">
    <property type="entry name" value="PROKAR_LIPOPROTEIN"/>
    <property type="match status" value="1"/>
</dbReference>
<comment type="caution">
    <text evidence="3">The sequence shown here is derived from an EMBL/GenBank/DDBJ whole genome shotgun (WGS) entry which is preliminary data.</text>
</comment>
<proteinExistence type="predicted"/>
<evidence type="ECO:0000256" key="2">
    <source>
        <dbReference type="SAM" id="SignalP"/>
    </source>
</evidence>
<name>A0ABW3I4F1_9FLAO</name>
<keyword evidence="4" id="KW-1185">Reference proteome</keyword>